<evidence type="ECO:0000313" key="3">
    <source>
        <dbReference type="Proteomes" id="UP000315658"/>
    </source>
</evidence>
<dbReference type="Gene3D" id="1.10.260.40">
    <property type="entry name" value="lambda repressor-like DNA-binding domains"/>
    <property type="match status" value="1"/>
</dbReference>
<dbReference type="GO" id="GO:0003677">
    <property type="term" value="F:DNA binding"/>
    <property type="evidence" value="ECO:0007669"/>
    <property type="project" value="InterPro"/>
</dbReference>
<keyword evidence="3" id="KW-1185">Reference proteome</keyword>
<dbReference type="KEGG" id="vg:65053082"/>
<name>A0A514DKS2_9CAUD</name>
<dbReference type="RefSeq" id="YP_010064628.1">
    <property type="nucleotide sequence ID" value="NC_054892.1"/>
</dbReference>
<proteinExistence type="predicted"/>
<organism evidence="2 3">
    <name type="scientific">Escherichia phage vB_EcoS_PHB17</name>
    <dbReference type="NCBI Taxonomy" id="2591407"/>
    <lineage>
        <taxon>Viruses</taxon>
        <taxon>Duplodnaviria</taxon>
        <taxon>Heunggongvirae</taxon>
        <taxon>Uroviricota</taxon>
        <taxon>Caudoviricetes</taxon>
        <taxon>Drexlerviridae</taxon>
        <taxon>Tempevirinae</taxon>
        <taxon>Baihuvirus</taxon>
        <taxon>Baihuvirus PHB17</taxon>
        <taxon>Changchunvirus PHB17</taxon>
    </lineage>
</organism>
<feature type="compositionally biased region" description="Basic residues" evidence="1">
    <location>
        <begin position="23"/>
        <end position="34"/>
    </location>
</feature>
<dbReference type="Proteomes" id="UP000315658">
    <property type="component" value="Segment"/>
</dbReference>
<accession>A0A514DKS2</accession>
<dbReference type="GeneID" id="65053082"/>
<evidence type="ECO:0000256" key="1">
    <source>
        <dbReference type="SAM" id="MobiDB-lite"/>
    </source>
</evidence>
<protein>
    <submittedName>
        <fullName evidence="2">Putative transcriptional regulator</fullName>
    </submittedName>
</protein>
<evidence type="ECO:0000313" key="2">
    <source>
        <dbReference type="EMBL" id="QDH94262.1"/>
    </source>
</evidence>
<dbReference type="EMBL" id="MN090155">
    <property type="protein sequence ID" value="QDH94262.1"/>
    <property type="molecule type" value="Genomic_DNA"/>
</dbReference>
<reference evidence="2 3" key="1">
    <citation type="submission" date="2019-06" db="EMBL/GenBank/DDBJ databases">
        <title>Complete genome sequence of the virus isoalte vB_EcoS_PHB17 infecting Shiga toxin-producing Escherichia.</title>
        <authorList>
            <person name="Chen Y."/>
            <person name="Qian P."/>
            <person name="Song J."/>
            <person name="Li X."/>
        </authorList>
    </citation>
    <scope>NUCLEOTIDE SEQUENCE [LARGE SCALE GENOMIC DNA]</scope>
</reference>
<sequence length="147" mass="17024">MKRIAVSTGEVDKRTINGNNGTRRGKDKKPRRRKTGYYVLKDEVKAGLRARLDILLEYYGTQSEMARRLKVSFQTIQQWKKRGMISAQGAQKVHQDYKRQGCKGYRASFCRPDLKFDSNGKPLTLKCEKREMLRVVRASDFENSTNS</sequence>
<dbReference type="InterPro" id="IPR010982">
    <property type="entry name" value="Lambda_DNA-bd_dom_sf"/>
</dbReference>
<feature type="region of interest" description="Disordered" evidence="1">
    <location>
        <begin position="1"/>
        <end position="34"/>
    </location>
</feature>